<sequence length="111" mass="12577">MQQNEAELRALVSKATNLHKEYYTVQWAAAQDDAEAINAVPARRNVEDDELVSMSKEQLRQKMRCEEDKVEREMKRQQVAMATRARNGEAAAELEGLVNVAIKVMLSGWEG</sequence>
<name>A0A5N5HJ01_9ROSA</name>
<protein>
    <submittedName>
        <fullName evidence="2">TGACG-sequence-specific DNA-binding protein TGA-1A</fullName>
    </submittedName>
</protein>
<evidence type="ECO:0000313" key="2">
    <source>
        <dbReference type="EMBL" id="KAB2627608.1"/>
    </source>
</evidence>
<organism evidence="2 3">
    <name type="scientific">Pyrus ussuriensis x Pyrus communis</name>
    <dbReference type="NCBI Taxonomy" id="2448454"/>
    <lineage>
        <taxon>Eukaryota</taxon>
        <taxon>Viridiplantae</taxon>
        <taxon>Streptophyta</taxon>
        <taxon>Embryophyta</taxon>
        <taxon>Tracheophyta</taxon>
        <taxon>Spermatophyta</taxon>
        <taxon>Magnoliopsida</taxon>
        <taxon>eudicotyledons</taxon>
        <taxon>Gunneridae</taxon>
        <taxon>Pentapetalae</taxon>
        <taxon>rosids</taxon>
        <taxon>fabids</taxon>
        <taxon>Rosales</taxon>
        <taxon>Rosaceae</taxon>
        <taxon>Amygdaloideae</taxon>
        <taxon>Maleae</taxon>
        <taxon>Pyrus</taxon>
    </lineage>
</organism>
<dbReference type="AlphaFoldDB" id="A0A5N5HJ01"/>
<dbReference type="GO" id="GO:0003677">
    <property type="term" value="F:DNA binding"/>
    <property type="evidence" value="ECO:0007669"/>
    <property type="project" value="UniProtKB-KW"/>
</dbReference>
<dbReference type="Proteomes" id="UP000327157">
    <property type="component" value="Unassembled WGS sequence"/>
</dbReference>
<keyword evidence="2" id="KW-0238">DNA-binding</keyword>
<feature type="region of interest" description="Disordered" evidence="1">
    <location>
        <begin position="49"/>
        <end position="70"/>
    </location>
</feature>
<reference evidence="2 3" key="2">
    <citation type="submission" date="2019-11" db="EMBL/GenBank/DDBJ databases">
        <title>A de novo genome assembly of a pear dwarfing rootstock.</title>
        <authorList>
            <person name="Wang F."/>
            <person name="Wang J."/>
            <person name="Li S."/>
            <person name="Zhang Y."/>
            <person name="Fang M."/>
            <person name="Ma L."/>
            <person name="Zhao Y."/>
            <person name="Jiang S."/>
        </authorList>
    </citation>
    <scope>NUCLEOTIDE SEQUENCE [LARGE SCALE GENOMIC DNA]</scope>
    <source>
        <strain evidence="2">S2</strain>
        <tissue evidence="2">Leaf</tissue>
    </source>
</reference>
<gene>
    <name evidence="2" type="ORF">D8674_041978</name>
</gene>
<reference evidence="2 3" key="1">
    <citation type="submission" date="2019-09" db="EMBL/GenBank/DDBJ databases">
        <authorList>
            <person name="Ou C."/>
        </authorList>
    </citation>
    <scope>NUCLEOTIDE SEQUENCE [LARGE SCALE GENOMIC DNA]</scope>
    <source>
        <strain evidence="2">S2</strain>
        <tissue evidence="2">Leaf</tissue>
    </source>
</reference>
<evidence type="ECO:0000313" key="3">
    <source>
        <dbReference type="Proteomes" id="UP000327157"/>
    </source>
</evidence>
<dbReference type="OrthoDB" id="1895294at2759"/>
<dbReference type="EMBL" id="SMOL01000154">
    <property type="protein sequence ID" value="KAB2627608.1"/>
    <property type="molecule type" value="Genomic_DNA"/>
</dbReference>
<comment type="caution">
    <text evidence="2">The sequence shown here is derived from an EMBL/GenBank/DDBJ whole genome shotgun (WGS) entry which is preliminary data.</text>
</comment>
<evidence type="ECO:0000256" key="1">
    <source>
        <dbReference type="SAM" id="MobiDB-lite"/>
    </source>
</evidence>
<feature type="compositionally biased region" description="Basic and acidic residues" evidence="1">
    <location>
        <begin position="57"/>
        <end position="70"/>
    </location>
</feature>
<keyword evidence="3" id="KW-1185">Reference proteome</keyword>
<proteinExistence type="predicted"/>
<accession>A0A5N5HJ01</accession>